<organism evidence="4 5">
    <name type="scientific">Rotaria socialis</name>
    <dbReference type="NCBI Taxonomy" id="392032"/>
    <lineage>
        <taxon>Eukaryota</taxon>
        <taxon>Metazoa</taxon>
        <taxon>Spiralia</taxon>
        <taxon>Gnathifera</taxon>
        <taxon>Rotifera</taxon>
        <taxon>Eurotatoria</taxon>
        <taxon>Bdelloidea</taxon>
        <taxon>Philodinida</taxon>
        <taxon>Philodinidae</taxon>
        <taxon>Rotaria</taxon>
    </lineage>
</organism>
<evidence type="ECO:0000256" key="2">
    <source>
        <dbReference type="ARBA" id="ARBA00022801"/>
    </source>
</evidence>
<sequence length="340" mass="39026">MSGYLGVDVVRFVFICNTTQFYFSGRFDEQTDSRFNNESKTYTQFLRTGFPPPFDISIAGIRERAEALHKKINEKLIDKFKGKEQEKNVRINNDLEIPITIYTPIDVKKDKMVIFFHGGGWTVNSRKTHQTIVNMLADATKTIWISVEYRLSPEYKFPIWLDDACEATRQILANKNDYGADETTKIGVAGDSAGAVISASICHEIKNLDFQILICGQFDFFHKLPSRTEFNHNIFVITRDVLDWFSSNAFRNDDDKKNSRVSLLDKESFDSLPPCLFIAAELDPVRDDSYNYKELLEKAGVKTKFVLIKGVVHPFFSIPGIFIKSCQEVIETVQEFMENQ</sequence>
<dbReference type="InterPro" id="IPR029058">
    <property type="entry name" value="AB_hydrolase_fold"/>
</dbReference>
<evidence type="ECO:0000313" key="5">
    <source>
        <dbReference type="Proteomes" id="UP000663865"/>
    </source>
</evidence>
<dbReference type="PROSITE" id="PS01173">
    <property type="entry name" value="LIPASE_GDXG_HIS"/>
    <property type="match status" value="1"/>
</dbReference>
<dbReference type="InterPro" id="IPR002168">
    <property type="entry name" value="Lipase_GDXG_HIS_AS"/>
</dbReference>
<dbReference type="SUPFAM" id="SSF53474">
    <property type="entry name" value="alpha/beta-Hydrolases"/>
    <property type="match status" value="1"/>
</dbReference>
<dbReference type="Gene3D" id="3.40.50.1820">
    <property type="entry name" value="alpha/beta hydrolase"/>
    <property type="match status" value="1"/>
</dbReference>
<dbReference type="EMBL" id="CAJNYV010002485">
    <property type="protein sequence ID" value="CAF3483648.1"/>
    <property type="molecule type" value="Genomic_DNA"/>
</dbReference>
<evidence type="ECO:0000313" key="4">
    <source>
        <dbReference type="EMBL" id="CAF3483648.1"/>
    </source>
</evidence>
<dbReference type="Proteomes" id="UP000663865">
    <property type="component" value="Unassembled WGS sequence"/>
</dbReference>
<proteinExistence type="inferred from homology"/>
<evidence type="ECO:0000259" key="3">
    <source>
        <dbReference type="Pfam" id="PF07859"/>
    </source>
</evidence>
<feature type="domain" description="Alpha/beta hydrolase fold-3" evidence="3">
    <location>
        <begin position="113"/>
        <end position="316"/>
    </location>
</feature>
<keyword evidence="2" id="KW-0378">Hydrolase</keyword>
<evidence type="ECO:0000256" key="1">
    <source>
        <dbReference type="ARBA" id="ARBA00010515"/>
    </source>
</evidence>
<gene>
    <name evidence="4" type="ORF">KIK155_LOCUS14668</name>
</gene>
<dbReference type="Pfam" id="PF07859">
    <property type="entry name" value="Abhydrolase_3"/>
    <property type="match status" value="1"/>
</dbReference>
<protein>
    <recommendedName>
        <fullName evidence="3">Alpha/beta hydrolase fold-3 domain-containing protein</fullName>
    </recommendedName>
</protein>
<dbReference type="InterPro" id="IPR013094">
    <property type="entry name" value="AB_hydrolase_3"/>
</dbReference>
<dbReference type="PANTHER" id="PTHR48081">
    <property type="entry name" value="AB HYDROLASE SUPERFAMILY PROTEIN C4A8.06C"/>
    <property type="match status" value="1"/>
</dbReference>
<name>A0A818G0F0_9BILA</name>
<dbReference type="AlphaFoldDB" id="A0A818G0F0"/>
<reference evidence="4" key="1">
    <citation type="submission" date="2021-02" db="EMBL/GenBank/DDBJ databases">
        <authorList>
            <person name="Nowell W R."/>
        </authorList>
    </citation>
    <scope>NUCLEOTIDE SEQUENCE</scope>
</reference>
<comment type="similarity">
    <text evidence="1">Belongs to the 'GDXG' lipolytic enzyme family.</text>
</comment>
<dbReference type="InterPro" id="IPR050300">
    <property type="entry name" value="GDXG_lipolytic_enzyme"/>
</dbReference>
<dbReference type="PANTHER" id="PTHR48081:SF8">
    <property type="entry name" value="ALPHA_BETA HYDROLASE FOLD-3 DOMAIN-CONTAINING PROTEIN-RELATED"/>
    <property type="match status" value="1"/>
</dbReference>
<comment type="caution">
    <text evidence="4">The sequence shown here is derived from an EMBL/GenBank/DDBJ whole genome shotgun (WGS) entry which is preliminary data.</text>
</comment>
<accession>A0A818G0F0</accession>
<dbReference type="GO" id="GO:0016787">
    <property type="term" value="F:hydrolase activity"/>
    <property type="evidence" value="ECO:0007669"/>
    <property type="project" value="UniProtKB-KW"/>
</dbReference>